<dbReference type="AlphaFoldDB" id="A0AA46TG89"/>
<name>A0AA46TG89_9ACTN</name>
<proteinExistence type="predicted"/>
<evidence type="ECO:0000256" key="1">
    <source>
        <dbReference type="SAM" id="Phobius"/>
    </source>
</evidence>
<keyword evidence="1" id="KW-0472">Membrane</keyword>
<dbReference type="EMBL" id="CP094970">
    <property type="protein sequence ID" value="UYM04794.1"/>
    <property type="molecule type" value="Genomic_DNA"/>
</dbReference>
<reference evidence="2" key="1">
    <citation type="submission" date="2022-01" db="EMBL/GenBank/DDBJ databases">
        <title>Nocardioidaceae gen. sp. A5X3R13.</title>
        <authorList>
            <person name="Lopez Marin M.A."/>
            <person name="Uhlik O."/>
        </authorList>
    </citation>
    <scope>NUCLEOTIDE SEQUENCE</scope>
    <source>
        <strain evidence="2">A5X3R13</strain>
    </source>
</reference>
<gene>
    <name evidence="2" type="ORF">L0C25_20015</name>
</gene>
<dbReference type="RefSeq" id="WP_271633553.1">
    <property type="nucleotide sequence ID" value="NZ_CP094970.1"/>
</dbReference>
<evidence type="ECO:0000313" key="3">
    <source>
        <dbReference type="Proteomes" id="UP001164390"/>
    </source>
</evidence>
<dbReference type="Proteomes" id="UP001164390">
    <property type="component" value="Chromosome"/>
</dbReference>
<sequence length="192" mass="21062">MTVLSWVLIAILVVGLVAVFLSWTAGRLDRMHIRLTTAHASLDRQLIDRSSTVRDFAVSGLVDPAATLVLVEAADNARAAPGDEREDSEGELSRLLRTVLGPADAAGDVWERADAPHRELLADLVASCERVRYAHRFHNDLVERTQAMRRRPVVRLCRLAGRAPWPQPFEFDDAPPDGLTRLVGQAASGRAA</sequence>
<keyword evidence="3" id="KW-1185">Reference proteome</keyword>
<evidence type="ECO:0008006" key="4">
    <source>
        <dbReference type="Google" id="ProtNLM"/>
    </source>
</evidence>
<dbReference type="KEGG" id="sgrg:L0C25_20015"/>
<accession>A0AA46TG89</accession>
<keyword evidence="1" id="KW-0812">Transmembrane</keyword>
<organism evidence="2 3">
    <name type="scientific">Solicola gregarius</name>
    <dbReference type="NCBI Taxonomy" id="2908642"/>
    <lineage>
        <taxon>Bacteria</taxon>
        <taxon>Bacillati</taxon>
        <taxon>Actinomycetota</taxon>
        <taxon>Actinomycetes</taxon>
        <taxon>Propionibacteriales</taxon>
        <taxon>Nocardioidaceae</taxon>
        <taxon>Solicola</taxon>
    </lineage>
</organism>
<protein>
    <recommendedName>
        <fullName evidence="4">NUDIX hydrolase</fullName>
    </recommendedName>
</protein>
<evidence type="ECO:0000313" key="2">
    <source>
        <dbReference type="EMBL" id="UYM04794.1"/>
    </source>
</evidence>
<feature type="transmembrane region" description="Helical" evidence="1">
    <location>
        <begin position="6"/>
        <end position="25"/>
    </location>
</feature>
<keyword evidence="1" id="KW-1133">Transmembrane helix</keyword>